<dbReference type="AlphaFoldDB" id="X6NUV3"/>
<comment type="caution">
    <text evidence="1">The sequence shown here is derived from an EMBL/GenBank/DDBJ whole genome shotgun (WGS) entry which is preliminary data.</text>
</comment>
<name>X6NUV3_RETFI</name>
<sequence length="110" mass="12800">MTEEKHEVGAQEVGGLDDDEDQTLTLVSMEETDPQKFVISKKAAEMCKLVRNDVFFHSSDKKKKKNWGYHKTFYKIAHSLFSRTCDLLPIYNPSSFPLFFSKLQIFLYVI</sequence>
<proteinExistence type="predicted"/>
<accession>X6NUV3</accession>
<evidence type="ECO:0000313" key="2">
    <source>
        <dbReference type="Proteomes" id="UP000023152"/>
    </source>
</evidence>
<dbReference type="Proteomes" id="UP000023152">
    <property type="component" value="Unassembled WGS sequence"/>
</dbReference>
<reference evidence="1 2" key="1">
    <citation type="journal article" date="2013" name="Curr. Biol.">
        <title>The Genome of the Foraminiferan Reticulomyxa filosa.</title>
        <authorList>
            <person name="Glockner G."/>
            <person name="Hulsmann N."/>
            <person name="Schleicher M."/>
            <person name="Noegel A.A."/>
            <person name="Eichinger L."/>
            <person name="Gallinger C."/>
            <person name="Pawlowski J."/>
            <person name="Sierra R."/>
            <person name="Euteneuer U."/>
            <person name="Pillet L."/>
            <person name="Moustafa A."/>
            <person name="Platzer M."/>
            <person name="Groth M."/>
            <person name="Szafranski K."/>
            <person name="Schliwa M."/>
        </authorList>
    </citation>
    <scope>NUCLEOTIDE SEQUENCE [LARGE SCALE GENOMIC DNA]</scope>
</reference>
<protein>
    <submittedName>
        <fullName evidence="1">Uncharacterized protein</fullName>
    </submittedName>
</protein>
<keyword evidence="2" id="KW-1185">Reference proteome</keyword>
<evidence type="ECO:0000313" key="1">
    <source>
        <dbReference type="EMBL" id="ETO29678.1"/>
    </source>
</evidence>
<dbReference type="EMBL" id="ASPP01005906">
    <property type="protein sequence ID" value="ETO29678.1"/>
    <property type="molecule type" value="Genomic_DNA"/>
</dbReference>
<gene>
    <name evidence="1" type="ORF">RFI_07442</name>
</gene>
<organism evidence="1 2">
    <name type="scientific">Reticulomyxa filosa</name>
    <dbReference type="NCBI Taxonomy" id="46433"/>
    <lineage>
        <taxon>Eukaryota</taxon>
        <taxon>Sar</taxon>
        <taxon>Rhizaria</taxon>
        <taxon>Retaria</taxon>
        <taxon>Foraminifera</taxon>
        <taxon>Monothalamids</taxon>
        <taxon>Reticulomyxidae</taxon>
        <taxon>Reticulomyxa</taxon>
    </lineage>
</organism>